<feature type="domain" description="Cyclic nucleotide-binding" evidence="1">
    <location>
        <begin position="1"/>
        <end position="33"/>
    </location>
</feature>
<gene>
    <name evidence="2" type="ORF">DILT_LOCUS16638</name>
</gene>
<proteinExistence type="predicted"/>
<sequence>MLVAVVREAGQVVLSDGEVLDAWSVILNGTVEVSMLFRRSHLFLIMPSFLLLRQ</sequence>
<accession>A0A3P7ND09</accession>
<evidence type="ECO:0000313" key="2">
    <source>
        <dbReference type="EMBL" id="VDN34933.1"/>
    </source>
</evidence>
<keyword evidence="3" id="KW-1185">Reference proteome</keyword>
<evidence type="ECO:0000259" key="1">
    <source>
        <dbReference type="PROSITE" id="PS50042"/>
    </source>
</evidence>
<dbReference type="InterPro" id="IPR000595">
    <property type="entry name" value="cNMP-bd_dom"/>
</dbReference>
<dbReference type="OrthoDB" id="21144at2759"/>
<dbReference type="EMBL" id="UYRU01086187">
    <property type="protein sequence ID" value="VDN34933.1"/>
    <property type="molecule type" value="Genomic_DNA"/>
</dbReference>
<name>A0A3P7ND09_DIBLA</name>
<reference evidence="2 3" key="1">
    <citation type="submission" date="2018-11" db="EMBL/GenBank/DDBJ databases">
        <authorList>
            <consortium name="Pathogen Informatics"/>
        </authorList>
    </citation>
    <scope>NUCLEOTIDE SEQUENCE [LARGE SCALE GENOMIC DNA]</scope>
</reference>
<dbReference type="Proteomes" id="UP000281553">
    <property type="component" value="Unassembled WGS sequence"/>
</dbReference>
<dbReference type="PROSITE" id="PS50042">
    <property type="entry name" value="CNMP_BINDING_3"/>
    <property type="match status" value="1"/>
</dbReference>
<evidence type="ECO:0000313" key="3">
    <source>
        <dbReference type="Proteomes" id="UP000281553"/>
    </source>
</evidence>
<dbReference type="AlphaFoldDB" id="A0A3P7ND09"/>
<organism evidence="2 3">
    <name type="scientific">Dibothriocephalus latus</name>
    <name type="common">Fish tapeworm</name>
    <name type="synonym">Diphyllobothrium latum</name>
    <dbReference type="NCBI Taxonomy" id="60516"/>
    <lineage>
        <taxon>Eukaryota</taxon>
        <taxon>Metazoa</taxon>
        <taxon>Spiralia</taxon>
        <taxon>Lophotrochozoa</taxon>
        <taxon>Platyhelminthes</taxon>
        <taxon>Cestoda</taxon>
        <taxon>Eucestoda</taxon>
        <taxon>Diphyllobothriidea</taxon>
        <taxon>Diphyllobothriidae</taxon>
        <taxon>Dibothriocephalus</taxon>
    </lineage>
</organism>
<protein>
    <recommendedName>
        <fullName evidence="1">Cyclic nucleotide-binding domain-containing protein</fullName>
    </recommendedName>
</protein>